<accession>A0A4P9TJ42</accession>
<evidence type="ECO:0000313" key="1">
    <source>
        <dbReference type="EMBL" id="QCW05031.1"/>
    </source>
</evidence>
<dbReference type="EMBL" id="CP040637">
    <property type="protein sequence ID" value="QCW05031.1"/>
    <property type="molecule type" value="Genomic_DNA"/>
</dbReference>
<sequence>MCSCTGSNRAVGPSGSRPTAVRVRVRGLVPSIRTIMRVVHSLKLDITAFGWGKPTNSGGDETLPF</sequence>
<dbReference type="AlphaFoldDB" id="A0A4P9TJ42"/>
<proteinExistence type="predicted"/>
<gene>
    <name evidence="1" type="ORF">FGF80_16140</name>
</gene>
<organism evidence="1 2">
    <name type="scientific">Natrinema pallidum</name>
    <dbReference type="NCBI Taxonomy" id="69527"/>
    <lineage>
        <taxon>Archaea</taxon>
        <taxon>Methanobacteriati</taxon>
        <taxon>Methanobacteriota</taxon>
        <taxon>Stenosarchaea group</taxon>
        <taxon>Halobacteria</taxon>
        <taxon>Halobacteriales</taxon>
        <taxon>Natrialbaceae</taxon>
        <taxon>Natrinema</taxon>
    </lineage>
</organism>
<protein>
    <submittedName>
        <fullName evidence="1">Uncharacterized protein</fullName>
    </submittedName>
</protein>
<keyword evidence="2" id="KW-1185">Reference proteome</keyword>
<dbReference type="KEGG" id="npl:FGF80_16140"/>
<evidence type="ECO:0000313" key="2">
    <source>
        <dbReference type="Proteomes" id="UP000307562"/>
    </source>
</evidence>
<name>A0A4P9TJ42_9EURY</name>
<reference evidence="2" key="1">
    <citation type="submission" date="2019-05" db="EMBL/GenBank/DDBJ databases">
        <title>Complete Genome Sequence and Methylation Pattern of the Halophilic Archaeon Natrinema pallidum BOL6-1.</title>
        <authorList>
            <person name="DasSarma P."/>
            <person name="DasSarma B.P."/>
            <person name="DasSarma S.L."/>
            <person name="Martinez F.L."/>
            <person name="Guzman D."/>
            <person name="Roberts R.J."/>
            <person name="DasSarma S."/>
        </authorList>
    </citation>
    <scope>NUCLEOTIDE SEQUENCE [LARGE SCALE GENOMIC DNA]</scope>
    <source>
        <strain evidence="2">BOL6-1</strain>
    </source>
</reference>
<dbReference type="Proteomes" id="UP000307562">
    <property type="component" value="Chromosome"/>
</dbReference>